<feature type="transmembrane region" description="Helical" evidence="10">
    <location>
        <begin position="184"/>
        <end position="205"/>
    </location>
</feature>
<dbReference type="SMART" id="SM00382">
    <property type="entry name" value="AAA"/>
    <property type="match status" value="1"/>
</dbReference>
<keyword evidence="5" id="KW-0547">Nucleotide-binding</keyword>
<dbReference type="InterPro" id="IPR027417">
    <property type="entry name" value="P-loop_NTPase"/>
</dbReference>
<keyword evidence="14" id="KW-1185">Reference proteome</keyword>
<dbReference type="PROSITE" id="PS50929">
    <property type="entry name" value="ABC_TM1F"/>
    <property type="match status" value="1"/>
</dbReference>
<feature type="region of interest" description="Disordered" evidence="9">
    <location>
        <begin position="1"/>
        <end position="33"/>
    </location>
</feature>
<dbReference type="InterPro" id="IPR011527">
    <property type="entry name" value="ABC1_TM_dom"/>
</dbReference>
<dbReference type="CDD" id="cd03254">
    <property type="entry name" value="ABCC_Glucan_exporter_like"/>
    <property type="match status" value="1"/>
</dbReference>
<evidence type="ECO:0000256" key="7">
    <source>
        <dbReference type="ARBA" id="ARBA00022989"/>
    </source>
</evidence>
<dbReference type="EMBL" id="CP071444">
    <property type="protein sequence ID" value="QSX09408.1"/>
    <property type="molecule type" value="Genomic_DNA"/>
</dbReference>
<dbReference type="InterPro" id="IPR003593">
    <property type="entry name" value="AAA+_ATPase"/>
</dbReference>
<protein>
    <submittedName>
        <fullName evidence="13">ABC transporter ATP-binding protein</fullName>
    </submittedName>
</protein>
<dbReference type="Pfam" id="PF00005">
    <property type="entry name" value="ABC_tran"/>
    <property type="match status" value="1"/>
</dbReference>
<dbReference type="Gene3D" id="1.20.1560.10">
    <property type="entry name" value="ABC transporter type 1, transmembrane domain"/>
    <property type="match status" value="1"/>
</dbReference>
<feature type="transmembrane region" description="Helical" evidence="10">
    <location>
        <begin position="54"/>
        <end position="79"/>
    </location>
</feature>
<dbReference type="SUPFAM" id="SSF90123">
    <property type="entry name" value="ABC transporter transmembrane region"/>
    <property type="match status" value="1"/>
</dbReference>
<dbReference type="InterPro" id="IPR036640">
    <property type="entry name" value="ABC1_TM_sf"/>
</dbReference>
<evidence type="ECO:0000259" key="11">
    <source>
        <dbReference type="PROSITE" id="PS50893"/>
    </source>
</evidence>
<evidence type="ECO:0000256" key="1">
    <source>
        <dbReference type="ARBA" id="ARBA00004651"/>
    </source>
</evidence>
<evidence type="ECO:0000256" key="8">
    <source>
        <dbReference type="ARBA" id="ARBA00023136"/>
    </source>
</evidence>
<organism evidence="13 14">
    <name type="scientific">Alkalibacter rhizosphaerae</name>
    <dbReference type="NCBI Taxonomy" id="2815577"/>
    <lineage>
        <taxon>Bacteria</taxon>
        <taxon>Bacillati</taxon>
        <taxon>Bacillota</taxon>
        <taxon>Clostridia</taxon>
        <taxon>Eubacteriales</taxon>
        <taxon>Eubacteriaceae</taxon>
        <taxon>Alkalibacter</taxon>
    </lineage>
</organism>
<reference evidence="13" key="1">
    <citation type="submission" date="2021-03" db="EMBL/GenBank/DDBJ databases">
        <title>Alkalibacter marinus sp. nov., isolated from tidal flat sediment.</title>
        <authorList>
            <person name="Namirimu T."/>
            <person name="Yang J.-A."/>
            <person name="Yang S.-H."/>
            <person name="Kim Y.-J."/>
            <person name="Kwon K.K."/>
        </authorList>
    </citation>
    <scope>NUCLEOTIDE SEQUENCE</scope>
    <source>
        <strain evidence="13">ES005</strain>
    </source>
</reference>
<dbReference type="GO" id="GO:0016887">
    <property type="term" value="F:ATP hydrolysis activity"/>
    <property type="evidence" value="ECO:0007669"/>
    <property type="project" value="InterPro"/>
</dbReference>
<gene>
    <name evidence="13" type="ORF">J0B03_04905</name>
</gene>
<dbReference type="KEGG" id="alka:J0B03_04905"/>
<dbReference type="FunFam" id="1.20.1560.10:FF:000011">
    <property type="entry name" value="Multidrug ABC transporter ATP-binding protein"/>
    <property type="match status" value="1"/>
</dbReference>
<evidence type="ECO:0000313" key="14">
    <source>
        <dbReference type="Proteomes" id="UP000663499"/>
    </source>
</evidence>
<comment type="subcellular location">
    <subcellularLocation>
        <location evidence="1">Cell membrane</location>
        <topology evidence="1">Multi-pass membrane protein</topology>
    </subcellularLocation>
</comment>
<keyword evidence="7 10" id="KW-1133">Transmembrane helix</keyword>
<dbReference type="GO" id="GO:0015421">
    <property type="term" value="F:ABC-type oligopeptide transporter activity"/>
    <property type="evidence" value="ECO:0007669"/>
    <property type="project" value="TreeGrafter"/>
</dbReference>
<dbReference type="InterPro" id="IPR039421">
    <property type="entry name" value="Type_1_exporter"/>
</dbReference>
<name>A0A974XJ92_9FIRM</name>
<dbReference type="PROSITE" id="PS00211">
    <property type="entry name" value="ABC_TRANSPORTER_1"/>
    <property type="match status" value="1"/>
</dbReference>
<evidence type="ECO:0000256" key="6">
    <source>
        <dbReference type="ARBA" id="ARBA00022840"/>
    </source>
</evidence>
<dbReference type="GO" id="GO:0005886">
    <property type="term" value="C:plasma membrane"/>
    <property type="evidence" value="ECO:0007669"/>
    <property type="project" value="UniProtKB-SubCell"/>
</dbReference>
<feature type="domain" description="ABC transporter" evidence="11">
    <location>
        <begin position="382"/>
        <end position="616"/>
    </location>
</feature>
<evidence type="ECO:0000256" key="10">
    <source>
        <dbReference type="SAM" id="Phobius"/>
    </source>
</evidence>
<keyword evidence="4 10" id="KW-0812">Transmembrane</keyword>
<dbReference type="InterPro" id="IPR017871">
    <property type="entry name" value="ABC_transporter-like_CS"/>
</dbReference>
<dbReference type="CDD" id="cd18547">
    <property type="entry name" value="ABC_6TM_Tm288_like"/>
    <property type="match status" value="1"/>
</dbReference>
<evidence type="ECO:0000256" key="3">
    <source>
        <dbReference type="ARBA" id="ARBA00022475"/>
    </source>
</evidence>
<dbReference type="AlphaFoldDB" id="A0A974XJ92"/>
<evidence type="ECO:0000256" key="5">
    <source>
        <dbReference type="ARBA" id="ARBA00022741"/>
    </source>
</evidence>
<keyword evidence="2" id="KW-0813">Transport</keyword>
<accession>A0A974XJ92</accession>
<dbReference type="FunFam" id="3.40.50.300:FF:000287">
    <property type="entry name" value="Multidrug ABC transporter ATP-binding protein"/>
    <property type="match status" value="1"/>
</dbReference>
<evidence type="ECO:0000313" key="13">
    <source>
        <dbReference type="EMBL" id="QSX09408.1"/>
    </source>
</evidence>
<proteinExistence type="predicted"/>
<dbReference type="PROSITE" id="PS50893">
    <property type="entry name" value="ABC_TRANSPORTER_2"/>
    <property type="match status" value="1"/>
</dbReference>
<feature type="transmembrane region" description="Helical" evidence="10">
    <location>
        <begin position="99"/>
        <end position="122"/>
    </location>
</feature>
<dbReference type="Proteomes" id="UP000663499">
    <property type="component" value="Chromosome"/>
</dbReference>
<dbReference type="GO" id="GO:0005524">
    <property type="term" value="F:ATP binding"/>
    <property type="evidence" value="ECO:0007669"/>
    <property type="project" value="UniProtKB-KW"/>
</dbReference>
<sequence length="623" mass="69283">MSNQQRTAGPGNQPPGIPSGGGRLGMTGPAEKPKDFKGTLRRLFAYILPYRNRLWIVLITSVFGTSFAIAGPKILGLATTTIFKGMPALGSGAAWTIDFSYIGRILWILAGLYLFSSLFSYLETYIMAKVAQDIVRDMRTDLNEKLGRLSLSYYDSHSHGDILSRVTNDMDMVGATLQQTLTQFITSVITIAGIVVLMLTISPWMTLITLVTLPLTFYTTSKIAKTAQKNFAAQQRDLGLLNGHVEEMYGGHVVVKSFGYEEKSIQQFQKINHRLYDSGWRSQFMATSLMPSIGFINNIGYILICVSGAIFVARGTIPIGDMQAFIQYSRQFTQPIIQSANIANVIQSTIAAAERVFEVLDEEEESPDPVWTKAPFQPTGRIAFDDVHFSYVKSEPLIADLKVTIQPGQTVAIVGPTGAGKTTLVNLLMRFYDIDQGTIYLDDTDIRSLPRGDLRSQFGMVLQDTWLFKGTIRENIAYGRMDAREEEIVAAATAARADHFIRTLPEGYDTVLNEDTSNISQGQKQLLTIARAVLADPKILILDEATSNVDTRTELLLQQAMQDLMKGQTSFVIAHRLSTIRNADMILVMDQGRIVETGTHDELLAREGFYHRLYRSQFEKNVS</sequence>
<keyword evidence="3" id="KW-1003">Cell membrane</keyword>
<feature type="domain" description="ABC transmembrane type-1" evidence="12">
    <location>
        <begin position="55"/>
        <end position="348"/>
    </location>
</feature>
<evidence type="ECO:0000256" key="2">
    <source>
        <dbReference type="ARBA" id="ARBA00022448"/>
    </source>
</evidence>
<evidence type="ECO:0000256" key="4">
    <source>
        <dbReference type="ARBA" id="ARBA00022692"/>
    </source>
</evidence>
<dbReference type="PANTHER" id="PTHR43394">
    <property type="entry name" value="ATP-DEPENDENT PERMEASE MDL1, MITOCHONDRIAL"/>
    <property type="match status" value="1"/>
</dbReference>
<keyword evidence="6 13" id="KW-0067">ATP-binding</keyword>
<dbReference type="Pfam" id="PF00664">
    <property type="entry name" value="ABC_membrane"/>
    <property type="match status" value="1"/>
</dbReference>
<dbReference type="PANTHER" id="PTHR43394:SF1">
    <property type="entry name" value="ATP-BINDING CASSETTE SUB-FAMILY B MEMBER 10, MITOCHONDRIAL"/>
    <property type="match status" value="1"/>
</dbReference>
<evidence type="ECO:0000256" key="9">
    <source>
        <dbReference type="SAM" id="MobiDB-lite"/>
    </source>
</evidence>
<dbReference type="RefSeq" id="WP_207300743.1">
    <property type="nucleotide sequence ID" value="NZ_CP071444.1"/>
</dbReference>
<dbReference type="InterPro" id="IPR003439">
    <property type="entry name" value="ABC_transporter-like_ATP-bd"/>
</dbReference>
<evidence type="ECO:0000259" key="12">
    <source>
        <dbReference type="PROSITE" id="PS50929"/>
    </source>
</evidence>
<keyword evidence="8 10" id="KW-0472">Membrane</keyword>
<feature type="transmembrane region" description="Helical" evidence="10">
    <location>
        <begin position="289"/>
        <end position="313"/>
    </location>
</feature>
<dbReference type="SUPFAM" id="SSF52540">
    <property type="entry name" value="P-loop containing nucleoside triphosphate hydrolases"/>
    <property type="match status" value="1"/>
</dbReference>
<dbReference type="Gene3D" id="3.40.50.300">
    <property type="entry name" value="P-loop containing nucleotide triphosphate hydrolases"/>
    <property type="match status" value="1"/>
</dbReference>